<organism evidence="11 12">
    <name type="scientific">Caulochytrium protostelioides</name>
    <dbReference type="NCBI Taxonomy" id="1555241"/>
    <lineage>
        <taxon>Eukaryota</taxon>
        <taxon>Fungi</taxon>
        <taxon>Fungi incertae sedis</taxon>
        <taxon>Chytridiomycota</taxon>
        <taxon>Chytridiomycota incertae sedis</taxon>
        <taxon>Chytridiomycetes</taxon>
        <taxon>Caulochytriales</taxon>
        <taxon>Caulochytriaceae</taxon>
        <taxon>Caulochytrium</taxon>
    </lineage>
</organism>
<dbReference type="GO" id="GO:0005789">
    <property type="term" value="C:endoplasmic reticulum membrane"/>
    <property type="evidence" value="ECO:0007669"/>
    <property type="project" value="UniProtKB-SubCell"/>
</dbReference>
<dbReference type="Proteomes" id="UP000274922">
    <property type="component" value="Unassembled WGS sequence"/>
</dbReference>
<dbReference type="InterPro" id="IPR007269">
    <property type="entry name" value="ICMT_MeTrfase"/>
</dbReference>
<evidence type="ECO:0000256" key="9">
    <source>
        <dbReference type="ARBA" id="ARBA00023136"/>
    </source>
</evidence>
<evidence type="ECO:0000256" key="7">
    <source>
        <dbReference type="ARBA" id="ARBA00022692"/>
    </source>
</evidence>
<dbReference type="GO" id="GO:0004671">
    <property type="term" value="F:protein C-terminal S-isoprenylcysteine carboxyl O-methyltransferase activity"/>
    <property type="evidence" value="ECO:0007669"/>
    <property type="project" value="UniProtKB-EC"/>
</dbReference>
<keyword evidence="4 10" id="KW-0489">Methyltransferase</keyword>
<feature type="transmembrane region" description="Helical" evidence="10">
    <location>
        <begin position="171"/>
        <end position="190"/>
    </location>
</feature>
<evidence type="ECO:0000256" key="6">
    <source>
        <dbReference type="ARBA" id="ARBA00022691"/>
    </source>
</evidence>
<dbReference type="STRING" id="1555241.A0A4P9XFI5"/>
<gene>
    <name evidence="11" type="ORF">CXG81DRAFT_8486</name>
</gene>
<dbReference type="Gene3D" id="1.20.120.1630">
    <property type="match status" value="1"/>
</dbReference>
<proteinExistence type="inferred from homology"/>
<dbReference type="PROSITE" id="PS51564">
    <property type="entry name" value="SAM_ICMT"/>
    <property type="match status" value="1"/>
</dbReference>
<keyword evidence="10" id="KW-0256">Endoplasmic reticulum</keyword>
<comment type="similarity">
    <text evidence="2 10">Belongs to the class VI-like SAM-binding methyltransferase superfamily. Isoprenylcysteine carboxyl methyltransferase family.</text>
</comment>
<reference evidence="12" key="1">
    <citation type="journal article" date="2018" name="Nat. Microbiol.">
        <title>Leveraging single-cell genomics to expand the fungal tree of life.</title>
        <authorList>
            <person name="Ahrendt S.R."/>
            <person name="Quandt C.A."/>
            <person name="Ciobanu D."/>
            <person name="Clum A."/>
            <person name="Salamov A."/>
            <person name="Andreopoulos B."/>
            <person name="Cheng J.F."/>
            <person name="Woyke T."/>
            <person name="Pelin A."/>
            <person name="Henrissat B."/>
            <person name="Reynolds N.K."/>
            <person name="Benny G.L."/>
            <person name="Smith M.E."/>
            <person name="James T.Y."/>
            <person name="Grigoriev I.V."/>
        </authorList>
    </citation>
    <scope>NUCLEOTIDE SEQUENCE [LARGE SCALE GENOMIC DNA]</scope>
    <source>
        <strain evidence="12">ATCC 52028</strain>
    </source>
</reference>
<accession>A0A4P9XFI5</accession>
<keyword evidence="5" id="KW-0808">Transferase</keyword>
<dbReference type="EC" id="2.1.1.100" evidence="3 10"/>
<dbReference type="InterPro" id="IPR025770">
    <property type="entry name" value="PPMT_MeTrfase"/>
</dbReference>
<evidence type="ECO:0000313" key="12">
    <source>
        <dbReference type="Proteomes" id="UP000274922"/>
    </source>
</evidence>
<keyword evidence="12" id="KW-1185">Reference proteome</keyword>
<keyword evidence="7 10" id="KW-0812">Transmembrane</keyword>
<feature type="transmembrane region" description="Helical" evidence="10">
    <location>
        <begin position="40"/>
        <end position="57"/>
    </location>
</feature>
<protein>
    <recommendedName>
        <fullName evidence="3 10">Protein-S-isoprenylcysteine O-methyltransferase</fullName>
        <ecNumber evidence="3 10">2.1.1.100</ecNumber>
    </recommendedName>
</protein>
<feature type="transmembrane region" description="Helical" evidence="10">
    <location>
        <begin position="69"/>
        <end position="90"/>
    </location>
</feature>
<dbReference type="OrthoDB" id="422086at2759"/>
<sequence>MVLCRWWLARPALVFASRTGGVLATAVPWRLVLPTYPSLGVFWVLMSLMHVSEYIATAMYRRDLSLNSFLINHSAAYHGAIAAGVGEYLVTRWLWPGCKDSMGAGAWLAAAGALSMLAVRVAAMVTAGNNFRHLIAETRERDHQLVTRGVYAVLRHPAYTSFFYFGPCLQLVLGNRLCVIAYVVVLWRFFADRIPYEEELLIEFFGDQYTAYRQKTRTWIPFIP</sequence>
<dbReference type="GO" id="GO:0032259">
    <property type="term" value="P:methylation"/>
    <property type="evidence" value="ECO:0007669"/>
    <property type="project" value="UniProtKB-KW"/>
</dbReference>
<evidence type="ECO:0000256" key="1">
    <source>
        <dbReference type="ARBA" id="ARBA00004141"/>
    </source>
</evidence>
<evidence type="ECO:0000256" key="5">
    <source>
        <dbReference type="ARBA" id="ARBA00022679"/>
    </source>
</evidence>
<dbReference type="PANTHER" id="PTHR12714">
    <property type="entry name" value="PROTEIN-S ISOPRENYLCYSTEINE O-METHYLTRANSFERASE"/>
    <property type="match status" value="1"/>
</dbReference>
<dbReference type="Pfam" id="PF04140">
    <property type="entry name" value="ICMT"/>
    <property type="match status" value="1"/>
</dbReference>
<evidence type="ECO:0000313" key="11">
    <source>
        <dbReference type="EMBL" id="RKP04318.1"/>
    </source>
</evidence>
<evidence type="ECO:0000256" key="8">
    <source>
        <dbReference type="ARBA" id="ARBA00022989"/>
    </source>
</evidence>
<comment type="catalytic activity">
    <reaction evidence="10">
        <text>[protein]-C-terminal S-[(2E,6E)-farnesyl]-L-cysteine + S-adenosyl-L-methionine = [protein]-C-terminal S-[(2E,6E)-farnesyl]-L-cysteine methyl ester + S-adenosyl-L-homocysteine</text>
        <dbReference type="Rhea" id="RHEA:21672"/>
        <dbReference type="Rhea" id="RHEA-COMP:12125"/>
        <dbReference type="Rhea" id="RHEA-COMP:12126"/>
        <dbReference type="ChEBI" id="CHEBI:57856"/>
        <dbReference type="ChEBI" id="CHEBI:59789"/>
        <dbReference type="ChEBI" id="CHEBI:90510"/>
        <dbReference type="ChEBI" id="CHEBI:90511"/>
        <dbReference type="EC" id="2.1.1.100"/>
    </reaction>
</comment>
<evidence type="ECO:0000256" key="4">
    <source>
        <dbReference type="ARBA" id="ARBA00022603"/>
    </source>
</evidence>
<evidence type="ECO:0000256" key="10">
    <source>
        <dbReference type="RuleBase" id="RU362022"/>
    </source>
</evidence>
<evidence type="ECO:0000256" key="2">
    <source>
        <dbReference type="ARBA" id="ARBA00009140"/>
    </source>
</evidence>
<name>A0A4P9XFI5_9FUNG</name>
<dbReference type="PANTHER" id="PTHR12714:SF9">
    <property type="entry name" value="PROTEIN-S-ISOPRENYLCYSTEINE O-METHYLTRANSFERASE"/>
    <property type="match status" value="1"/>
</dbReference>
<keyword evidence="6 10" id="KW-0949">S-adenosyl-L-methionine</keyword>
<keyword evidence="8 10" id="KW-1133">Transmembrane helix</keyword>
<dbReference type="EMBL" id="ML014111">
    <property type="protein sequence ID" value="RKP04318.1"/>
    <property type="molecule type" value="Genomic_DNA"/>
</dbReference>
<comment type="subcellular location">
    <subcellularLocation>
        <location evidence="10">Endoplasmic reticulum membrane</location>
        <topology evidence="10">Multi-pass membrane protein</topology>
    </subcellularLocation>
    <subcellularLocation>
        <location evidence="1">Membrane</location>
        <topology evidence="1">Multi-pass membrane protein</topology>
    </subcellularLocation>
</comment>
<keyword evidence="9 10" id="KW-0472">Membrane</keyword>
<feature type="transmembrane region" description="Helical" evidence="10">
    <location>
        <begin position="102"/>
        <end position="125"/>
    </location>
</feature>
<dbReference type="AlphaFoldDB" id="A0A4P9XFI5"/>
<evidence type="ECO:0000256" key="3">
    <source>
        <dbReference type="ARBA" id="ARBA00012151"/>
    </source>
</evidence>